<dbReference type="EMBL" id="CM000843">
    <property type="protein sequence ID" value="KRH33064.1"/>
    <property type="molecule type" value="Genomic_DNA"/>
</dbReference>
<dbReference type="PANTHER" id="PTHR47986:SF34">
    <property type="entry name" value="RECEPTOR-LIKE KINASE TMK2"/>
    <property type="match status" value="1"/>
</dbReference>
<dbReference type="Proteomes" id="UP000008827">
    <property type="component" value="Chromosome 10"/>
</dbReference>
<name>A0A0R0HZQ4_SOYBN</name>
<dbReference type="Gramene" id="KRH33064">
    <property type="protein sequence ID" value="KRH33064"/>
    <property type="gene ID" value="GLYMA_10G096700"/>
</dbReference>
<dbReference type="InParanoid" id="A0A0R0HZQ4"/>
<evidence type="ECO:0000256" key="1">
    <source>
        <dbReference type="ARBA" id="ARBA00004167"/>
    </source>
</evidence>
<keyword evidence="7" id="KW-0472">Membrane</keyword>
<evidence type="ECO:0000256" key="6">
    <source>
        <dbReference type="ARBA" id="ARBA00022989"/>
    </source>
</evidence>
<reference evidence="11" key="2">
    <citation type="submission" date="2018-02" db="UniProtKB">
        <authorList>
            <consortium name="EnsemblPlants"/>
        </authorList>
    </citation>
    <scope>IDENTIFICATION</scope>
    <source>
        <strain evidence="11">Williams 82</strain>
    </source>
</reference>
<dbReference type="SMR" id="A0A0R0HZQ4"/>
<evidence type="ECO:0000313" key="10">
    <source>
        <dbReference type="EMBL" id="KRH33064.1"/>
    </source>
</evidence>
<keyword evidence="3" id="KW-0812">Transmembrane</keyword>
<reference evidence="10" key="3">
    <citation type="submission" date="2018-07" db="EMBL/GenBank/DDBJ databases">
        <title>WGS assembly of Glycine max.</title>
        <authorList>
            <person name="Schmutz J."/>
            <person name="Cannon S."/>
            <person name="Schlueter J."/>
            <person name="Ma J."/>
            <person name="Mitros T."/>
            <person name="Nelson W."/>
            <person name="Hyten D."/>
            <person name="Song Q."/>
            <person name="Thelen J."/>
            <person name="Cheng J."/>
            <person name="Xu D."/>
            <person name="Hellsten U."/>
            <person name="May G."/>
            <person name="Yu Y."/>
            <person name="Sakurai T."/>
            <person name="Umezawa T."/>
            <person name="Bhattacharyya M."/>
            <person name="Sandhu D."/>
            <person name="Valliyodan B."/>
            <person name="Lindquist E."/>
            <person name="Peto M."/>
            <person name="Grant D."/>
            <person name="Shu S."/>
            <person name="Goodstein D."/>
            <person name="Barry K."/>
            <person name="Futrell-Griggs M."/>
            <person name="Abernathy B."/>
            <person name="Du J."/>
            <person name="Tian Z."/>
            <person name="Zhu L."/>
            <person name="Gill N."/>
            <person name="Joshi T."/>
            <person name="Libault M."/>
            <person name="Sethuraman A."/>
            <person name="Zhang X."/>
            <person name="Shinozaki K."/>
            <person name="Nguyen H."/>
            <person name="Wing R."/>
            <person name="Cregan P."/>
            <person name="Specht J."/>
            <person name="Grimwood J."/>
            <person name="Rokhsar D."/>
            <person name="Stacey G."/>
            <person name="Shoemaker R."/>
            <person name="Jackson S."/>
        </authorList>
    </citation>
    <scope>NUCLEOTIDE SEQUENCE</scope>
    <source>
        <tissue evidence="10">Callus</tissue>
    </source>
</reference>
<protein>
    <submittedName>
        <fullName evidence="10 11">Uncharacterized protein</fullName>
    </submittedName>
</protein>
<evidence type="ECO:0000256" key="3">
    <source>
        <dbReference type="ARBA" id="ARBA00022692"/>
    </source>
</evidence>
<evidence type="ECO:0000256" key="7">
    <source>
        <dbReference type="ARBA" id="ARBA00023136"/>
    </source>
</evidence>
<comment type="subcellular location">
    <subcellularLocation>
        <location evidence="1">Membrane</location>
        <topology evidence="1">Single-pass membrane protein</topology>
    </subcellularLocation>
</comment>
<keyword evidence="2" id="KW-0433">Leucine-rich repeat</keyword>
<evidence type="ECO:0000256" key="9">
    <source>
        <dbReference type="ARBA" id="ARBA00023180"/>
    </source>
</evidence>
<gene>
    <name evidence="10" type="ORF">GLYMA_10G096700</name>
</gene>
<keyword evidence="5" id="KW-0677">Repeat</keyword>
<dbReference type="EnsemblPlants" id="KRH33064">
    <property type="protein sequence ID" value="KRH33064"/>
    <property type="gene ID" value="GLYMA_10G096700"/>
</dbReference>
<keyword evidence="9" id="KW-0325">Glycoprotein</keyword>
<accession>A0A0R0HZQ4</accession>
<evidence type="ECO:0000256" key="8">
    <source>
        <dbReference type="ARBA" id="ARBA00023170"/>
    </source>
</evidence>
<reference evidence="10 11" key="1">
    <citation type="journal article" date="2010" name="Nature">
        <title>Genome sequence of the palaeopolyploid soybean.</title>
        <authorList>
            <person name="Schmutz J."/>
            <person name="Cannon S.B."/>
            <person name="Schlueter J."/>
            <person name="Ma J."/>
            <person name="Mitros T."/>
            <person name="Nelson W."/>
            <person name="Hyten D.L."/>
            <person name="Song Q."/>
            <person name="Thelen J.J."/>
            <person name="Cheng J."/>
            <person name="Xu D."/>
            <person name="Hellsten U."/>
            <person name="May G.D."/>
            <person name="Yu Y."/>
            <person name="Sakurai T."/>
            <person name="Umezawa T."/>
            <person name="Bhattacharyya M.K."/>
            <person name="Sandhu D."/>
            <person name="Valliyodan B."/>
            <person name="Lindquist E."/>
            <person name="Peto M."/>
            <person name="Grant D."/>
            <person name="Shu S."/>
            <person name="Goodstein D."/>
            <person name="Barry K."/>
            <person name="Futrell-Griggs M."/>
            <person name="Abernathy B."/>
            <person name="Du J."/>
            <person name="Tian Z."/>
            <person name="Zhu L."/>
            <person name="Gill N."/>
            <person name="Joshi T."/>
            <person name="Libault M."/>
            <person name="Sethuraman A."/>
            <person name="Zhang X.-C."/>
            <person name="Shinozaki K."/>
            <person name="Nguyen H.T."/>
            <person name="Wing R.A."/>
            <person name="Cregan P."/>
            <person name="Specht J."/>
            <person name="Grimwood J."/>
            <person name="Rokhsar D."/>
            <person name="Stacey G."/>
            <person name="Shoemaker R.C."/>
            <person name="Jackson S.A."/>
        </authorList>
    </citation>
    <scope>NUCLEOTIDE SEQUENCE</scope>
    <source>
        <strain evidence="11">cv. Williams 82</strain>
        <tissue evidence="10">Callus</tissue>
    </source>
</reference>
<evidence type="ECO:0000313" key="11">
    <source>
        <dbReference type="EnsemblPlants" id="KRH33064"/>
    </source>
</evidence>
<dbReference type="InterPro" id="IPR052422">
    <property type="entry name" value="Auxin_Ser/Thr_Kinase"/>
</dbReference>
<dbReference type="GO" id="GO:0016020">
    <property type="term" value="C:membrane"/>
    <property type="evidence" value="ECO:0007669"/>
    <property type="project" value="UniProtKB-SubCell"/>
</dbReference>
<keyword evidence="4" id="KW-0732">Signal</keyword>
<dbReference type="AlphaFoldDB" id="A0A0R0HZQ4"/>
<keyword evidence="12" id="KW-1185">Reference proteome</keyword>
<keyword evidence="8" id="KW-0675">Receptor</keyword>
<dbReference type="PANTHER" id="PTHR47986">
    <property type="entry name" value="OSJNBA0070M12.3 PROTEIN"/>
    <property type="match status" value="1"/>
</dbReference>
<keyword evidence="6" id="KW-1133">Transmembrane helix</keyword>
<evidence type="ECO:0000256" key="4">
    <source>
        <dbReference type="ARBA" id="ARBA00022729"/>
    </source>
</evidence>
<sequence length="77" mass="8924">MGLRWIKPPGSNNFRLPSSGDCDPRVELLLYVIGLTEYHPIFAKNWKGNDPCVVWIGISYRLDRIIVIDFADTRKFE</sequence>
<proteinExistence type="predicted"/>
<evidence type="ECO:0000313" key="12">
    <source>
        <dbReference type="Proteomes" id="UP000008827"/>
    </source>
</evidence>
<evidence type="ECO:0000256" key="2">
    <source>
        <dbReference type="ARBA" id="ARBA00022614"/>
    </source>
</evidence>
<organism evidence="10">
    <name type="scientific">Glycine max</name>
    <name type="common">Soybean</name>
    <name type="synonym">Glycine hispida</name>
    <dbReference type="NCBI Taxonomy" id="3847"/>
    <lineage>
        <taxon>Eukaryota</taxon>
        <taxon>Viridiplantae</taxon>
        <taxon>Streptophyta</taxon>
        <taxon>Embryophyta</taxon>
        <taxon>Tracheophyta</taxon>
        <taxon>Spermatophyta</taxon>
        <taxon>Magnoliopsida</taxon>
        <taxon>eudicotyledons</taxon>
        <taxon>Gunneridae</taxon>
        <taxon>Pentapetalae</taxon>
        <taxon>rosids</taxon>
        <taxon>fabids</taxon>
        <taxon>Fabales</taxon>
        <taxon>Fabaceae</taxon>
        <taxon>Papilionoideae</taxon>
        <taxon>50 kb inversion clade</taxon>
        <taxon>NPAAA clade</taxon>
        <taxon>indigoferoid/millettioid clade</taxon>
        <taxon>Phaseoleae</taxon>
        <taxon>Glycine</taxon>
        <taxon>Glycine subgen. Soja</taxon>
    </lineage>
</organism>
<evidence type="ECO:0000256" key="5">
    <source>
        <dbReference type="ARBA" id="ARBA00022737"/>
    </source>
</evidence>